<dbReference type="InterPro" id="IPR029044">
    <property type="entry name" value="Nucleotide-diphossugar_trans"/>
</dbReference>
<reference evidence="2 3" key="1">
    <citation type="submission" date="2018-08" db="EMBL/GenBank/DDBJ databases">
        <title>Genomic taxonomy of the Vibrionaceae family.</title>
        <authorList>
            <person name="Gomez-Gil B."/>
            <person name="Tanaka M."/>
            <person name="Sawabe T."/>
            <person name="Enciso-Ibarra K."/>
        </authorList>
    </citation>
    <scope>NUCLEOTIDE SEQUENCE [LARGE SCALE GENOMIC DNA]</scope>
    <source>
        <strain evidence="2 3">CAIM 1831</strain>
    </source>
</reference>
<name>A0ABM6YWV2_9VIBR</name>
<evidence type="ECO:0000313" key="2">
    <source>
        <dbReference type="EMBL" id="AXY02105.1"/>
    </source>
</evidence>
<accession>A0ABM6YWV2</accession>
<dbReference type="InterPro" id="IPR050834">
    <property type="entry name" value="Glycosyltransf_2"/>
</dbReference>
<dbReference type="PANTHER" id="PTHR43685">
    <property type="entry name" value="GLYCOSYLTRANSFERASE"/>
    <property type="match status" value="1"/>
</dbReference>
<proteinExistence type="predicted"/>
<keyword evidence="3" id="KW-1185">Reference proteome</keyword>
<dbReference type="Pfam" id="PF00535">
    <property type="entry name" value="Glycos_transf_2"/>
    <property type="match status" value="1"/>
</dbReference>
<gene>
    <name evidence="2" type="ORF">D1115_14085</name>
</gene>
<dbReference type="Proteomes" id="UP000262832">
    <property type="component" value="Chromosome I"/>
</dbReference>
<evidence type="ECO:0000313" key="3">
    <source>
        <dbReference type="Proteomes" id="UP000262832"/>
    </source>
</evidence>
<dbReference type="Gene3D" id="3.90.550.10">
    <property type="entry name" value="Spore Coat Polysaccharide Biosynthesis Protein SpsA, Chain A"/>
    <property type="match status" value="1"/>
</dbReference>
<protein>
    <submittedName>
        <fullName evidence="2">Glycosyltransferase</fullName>
    </submittedName>
</protein>
<evidence type="ECO:0000259" key="1">
    <source>
        <dbReference type="Pfam" id="PF00535"/>
    </source>
</evidence>
<sequence>MWCLTSYHQNCQTISNLKCPCFLFVGILMLSDNVINVICATYEAGHELEKTIKSIKGLKYDNLRVIVIDGGSKDCTKVVVEKHQDLVDVFVSERDNGISDAFNKGLKHTIPGYVYFIGAGDEFVDVNAFNTLTEFACFKTELLLCGKVNVVCVETNQVFHTVPRSSCFQKESLLKMMSLPHQGLLMSTVYFEKYGNFKENCTYAMDYELLLRASHEFPSVIVKDVIVANWMSGGVGANNTPGVLAEYYRIKKENKVASNGYLWFIYMKNLSAYYVRKYGKIIIGGRA</sequence>
<dbReference type="PANTHER" id="PTHR43685:SF11">
    <property type="entry name" value="GLYCOSYLTRANSFERASE TAGX-RELATED"/>
    <property type="match status" value="1"/>
</dbReference>
<dbReference type="SUPFAM" id="SSF53448">
    <property type="entry name" value="Nucleotide-diphospho-sugar transferases"/>
    <property type="match status" value="1"/>
</dbReference>
<organism evidence="2 3">
    <name type="scientific">Vibrio alfacsensis</name>
    <dbReference type="NCBI Taxonomy" id="1074311"/>
    <lineage>
        <taxon>Bacteria</taxon>
        <taxon>Pseudomonadati</taxon>
        <taxon>Pseudomonadota</taxon>
        <taxon>Gammaproteobacteria</taxon>
        <taxon>Vibrionales</taxon>
        <taxon>Vibrionaceae</taxon>
        <taxon>Vibrio</taxon>
    </lineage>
</organism>
<dbReference type="EMBL" id="CP032093">
    <property type="protein sequence ID" value="AXY02105.1"/>
    <property type="molecule type" value="Genomic_DNA"/>
</dbReference>
<dbReference type="InterPro" id="IPR001173">
    <property type="entry name" value="Glyco_trans_2-like"/>
</dbReference>
<feature type="domain" description="Glycosyltransferase 2-like" evidence="1">
    <location>
        <begin position="37"/>
        <end position="161"/>
    </location>
</feature>